<dbReference type="Pfam" id="PF02407">
    <property type="entry name" value="Viral_Rep"/>
    <property type="match status" value="1"/>
</dbReference>
<dbReference type="PROSITE" id="PS52020">
    <property type="entry name" value="CRESS_DNA_REP"/>
    <property type="match status" value="1"/>
</dbReference>
<keyword evidence="18" id="KW-0238">DNA-binding</keyword>
<accession>A0A190WHF1</accession>
<keyword evidence="7" id="KW-0808">Transferase</keyword>
<evidence type="ECO:0000256" key="12">
    <source>
        <dbReference type="ARBA" id="ARBA00022741"/>
    </source>
</evidence>
<evidence type="ECO:0000256" key="6">
    <source>
        <dbReference type="ARBA" id="ARBA00022562"/>
    </source>
</evidence>
<keyword evidence="9" id="KW-0235">DNA replication</keyword>
<dbReference type="Proteomes" id="UP000152724">
    <property type="component" value="Segment"/>
</dbReference>
<evidence type="ECO:0000256" key="11">
    <source>
        <dbReference type="ARBA" id="ARBA00022723"/>
    </source>
</evidence>
<reference evidence="24 25" key="1">
    <citation type="submission" date="2015-06" db="EMBL/GenBank/DDBJ databases">
        <title>Nucleotide composition analysis revealed diverse host origins of novel circovirus-like genomes in Dianchi and Donghu lake in China.</title>
        <authorList>
            <person name="Ge X.-Y."/>
            <person name="Fang W."/>
            <person name="Wang J."/>
            <person name="Wang M.-N."/>
            <person name="Liu H.-Z."/>
            <person name="Shi Z.-L."/>
        </authorList>
    </citation>
    <scope>NUCLEOTIDE SEQUENCE [LARGE SCALE GENOMIC DNA]</scope>
    <source>
        <strain evidence="24">DHCV-4</strain>
    </source>
</reference>
<evidence type="ECO:0000256" key="10">
    <source>
        <dbReference type="ARBA" id="ARBA00022722"/>
    </source>
</evidence>
<comment type="subcellular location">
    <subcellularLocation>
        <location evidence="3">Host nucleus</location>
    </subcellularLocation>
</comment>
<dbReference type="EMBL" id="KT149410">
    <property type="protein sequence ID" value="AMB43004.1"/>
    <property type="molecule type" value="Genomic_DNA"/>
</dbReference>
<keyword evidence="14" id="KW-0378">Hydrolase</keyword>
<keyword evidence="17" id="KW-0190">Covalent protein-DNA linkage</keyword>
<evidence type="ECO:0000256" key="8">
    <source>
        <dbReference type="ARBA" id="ARBA00022695"/>
    </source>
</evidence>
<keyword evidence="13" id="KW-0255">Endonuclease</keyword>
<dbReference type="SUPFAM" id="SSF52540">
    <property type="entry name" value="P-loop containing nucleoside triphosphate hydrolases"/>
    <property type="match status" value="1"/>
</dbReference>
<evidence type="ECO:0000256" key="3">
    <source>
        <dbReference type="ARBA" id="ARBA00004147"/>
    </source>
</evidence>
<evidence type="ECO:0000256" key="18">
    <source>
        <dbReference type="ARBA" id="ARBA00023125"/>
    </source>
</evidence>
<dbReference type="InterPro" id="IPR049912">
    <property type="entry name" value="CRESS_DNA_REP"/>
</dbReference>
<keyword evidence="12" id="KW-0547">Nucleotide-binding</keyword>
<feature type="domain" description="CRESS-DNA virus Rep endonuclease" evidence="23">
    <location>
        <begin position="2"/>
        <end position="99"/>
    </location>
</feature>
<name>A0A190WHF1_9VIRU</name>
<comment type="catalytic activity">
    <reaction evidence="22">
        <text>ATP + H2O = ADP + phosphate + H(+)</text>
        <dbReference type="Rhea" id="RHEA:13065"/>
        <dbReference type="ChEBI" id="CHEBI:15377"/>
        <dbReference type="ChEBI" id="CHEBI:15378"/>
        <dbReference type="ChEBI" id="CHEBI:30616"/>
        <dbReference type="ChEBI" id="CHEBI:43474"/>
        <dbReference type="ChEBI" id="CHEBI:456216"/>
    </reaction>
</comment>
<evidence type="ECO:0000256" key="5">
    <source>
        <dbReference type="ARBA" id="ARBA00014531"/>
    </source>
</evidence>
<dbReference type="GO" id="GO:0004519">
    <property type="term" value="F:endonuclease activity"/>
    <property type="evidence" value="ECO:0007669"/>
    <property type="project" value="UniProtKB-KW"/>
</dbReference>
<evidence type="ECO:0000313" key="25">
    <source>
        <dbReference type="Proteomes" id="UP000152724"/>
    </source>
</evidence>
<dbReference type="GO" id="GO:0016787">
    <property type="term" value="F:hydrolase activity"/>
    <property type="evidence" value="ECO:0007669"/>
    <property type="project" value="UniProtKB-KW"/>
</dbReference>
<evidence type="ECO:0000256" key="1">
    <source>
        <dbReference type="ARBA" id="ARBA00001936"/>
    </source>
</evidence>
<comment type="cofactor">
    <cofactor evidence="1">
        <name>Mn(2+)</name>
        <dbReference type="ChEBI" id="CHEBI:29035"/>
    </cofactor>
</comment>
<evidence type="ECO:0000256" key="21">
    <source>
        <dbReference type="ARBA" id="ARBA00032243"/>
    </source>
</evidence>
<keyword evidence="16" id="KW-0067">ATP-binding</keyword>
<keyword evidence="19" id="KW-0511">Multifunctional enzyme</keyword>
<dbReference type="GO" id="GO:0042025">
    <property type="term" value="C:host cell nucleus"/>
    <property type="evidence" value="ECO:0007669"/>
    <property type="project" value="UniProtKB-SubCell"/>
</dbReference>
<dbReference type="InterPro" id="IPR000605">
    <property type="entry name" value="Helicase_SF3_ssDNA/RNA_vir"/>
</dbReference>
<evidence type="ECO:0000256" key="16">
    <source>
        <dbReference type="ARBA" id="ARBA00022840"/>
    </source>
</evidence>
<dbReference type="InterPro" id="IPR027417">
    <property type="entry name" value="P-loop_NTPase"/>
</dbReference>
<dbReference type="Pfam" id="PF00910">
    <property type="entry name" value="RNA_helicase"/>
    <property type="match status" value="1"/>
</dbReference>
<evidence type="ECO:0000256" key="4">
    <source>
        <dbReference type="ARBA" id="ARBA00008545"/>
    </source>
</evidence>
<dbReference type="GO" id="GO:0016779">
    <property type="term" value="F:nucleotidyltransferase activity"/>
    <property type="evidence" value="ECO:0007669"/>
    <property type="project" value="UniProtKB-KW"/>
</dbReference>
<comment type="similarity">
    <text evidence="4">Belongs to the nanoviruses/circoviruses replication-associated protein family.</text>
</comment>
<organism evidence="24 25">
    <name type="scientific">Circovirus-like genome DHCV-4</name>
    <dbReference type="NCBI Taxonomy" id="1788453"/>
    <lineage>
        <taxon>Viruses</taxon>
        <taxon>Monodnaviria</taxon>
        <taxon>Shotokuvirae</taxon>
        <taxon>Cressdnaviricota</taxon>
        <taxon>Arfiviricetes</taxon>
        <taxon>Jormunvirales</taxon>
        <taxon>Draupnirviridae</taxon>
        <taxon>Velocianivirus</taxon>
        <taxon>Velocianivirus diadonense</taxon>
    </lineage>
</organism>
<evidence type="ECO:0000256" key="13">
    <source>
        <dbReference type="ARBA" id="ARBA00022759"/>
    </source>
</evidence>
<evidence type="ECO:0000256" key="19">
    <source>
        <dbReference type="ARBA" id="ARBA00023268"/>
    </source>
</evidence>
<dbReference type="Gene3D" id="3.40.1310.20">
    <property type="match status" value="1"/>
</dbReference>
<evidence type="ECO:0000259" key="23">
    <source>
        <dbReference type="PROSITE" id="PS52020"/>
    </source>
</evidence>
<evidence type="ECO:0000256" key="7">
    <source>
        <dbReference type="ARBA" id="ARBA00022679"/>
    </source>
</evidence>
<dbReference type="GO" id="GO:0003723">
    <property type="term" value="F:RNA binding"/>
    <property type="evidence" value="ECO:0007669"/>
    <property type="project" value="InterPro"/>
</dbReference>
<keyword evidence="8" id="KW-0548">Nucleotidyltransferase</keyword>
<evidence type="ECO:0000256" key="14">
    <source>
        <dbReference type="ARBA" id="ARBA00022801"/>
    </source>
</evidence>
<evidence type="ECO:0000256" key="22">
    <source>
        <dbReference type="ARBA" id="ARBA00049360"/>
    </source>
</evidence>
<evidence type="ECO:0000256" key="15">
    <source>
        <dbReference type="ARBA" id="ARBA00022806"/>
    </source>
</evidence>
<keyword evidence="11" id="KW-0479">Metal-binding</keyword>
<evidence type="ECO:0000256" key="20">
    <source>
        <dbReference type="ARBA" id="ARBA00030754"/>
    </source>
</evidence>
<protein>
    <recommendedName>
        <fullName evidence="5">Replication-associated protein</fullName>
    </recommendedName>
    <alternativeName>
        <fullName evidence="20">ATP-dependent helicase Rep</fullName>
    </alternativeName>
    <alternativeName>
        <fullName evidence="21">RepP</fullName>
    </alternativeName>
</protein>
<comment type="cofactor">
    <cofactor evidence="2">
        <name>Mg(2+)</name>
        <dbReference type="ChEBI" id="CHEBI:18420"/>
    </cofactor>
</comment>
<evidence type="ECO:0000256" key="2">
    <source>
        <dbReference type="ARBA" id="ARBA00001946"/>
    </source>
</evidence>
<keyword evidence="15" id="KW-0347">Helicase</keyword>
<proteinExistence type="inferred from homology"/>
<evidence type="ECO:0000313" key="24">
    <source>
        <dbReference type="EMBL" id="AMB43004.1"/>
    </source>
</evidence>
<keyword evidence="6" id="KW-1048">Host nucleus</keyword>
<evidence type="ECO:0000256" key="9">
    <source>
        <dbReference type="ARBA" id="ARBA00022705"/>
    </source>
</evidence>
<dbReference type="GO" id="GO:0006260">
    <property type="term" value="P:DNA replication"/>
    <property type="evidence" value="ECO:0007669"/>
    <property type="project" value="UniProtKB-KW"/>
</dbReference>
<keyword evidence="10" id="KW-0540">Nuclease</keyword>
<dbReference type="GO" id="GO:0003677">
    <property type="term" value="F:DNA binding"/>
    <property type="evidence" value="ECO:0007669"/>
    <property type="project" value="UniProtKB-KW"/>
</dbReference>
<dbReference type="GO" id="GO:0005524">
    <property type="term" value="F:ATP binding"/>
    <property type="evidence" value="ECO:0007669"/>
    <property type="project" value="UniProtKB-KW"/>
</dbReference>
<dbReference type="GO" id="GO:0003724">
    <property type="term" value="F:RNA helicase activity"/>
    <property type="evidence" value="ECO:0007669"/>
    <property type="project" value="InterPro"/>
</dbReference>
<keyword evidence="25" id="KW-1185">Reference proteome</keyword>
<evidence type="ECO:0000256" key="17">
    <source>
        <dbReference type="ARBA" id="ARBA00023124"/>
    </source>
</evidence>
<sequence length="290" mass="34055">MNVRSRDWCFTVNNYTYDDYKVCQELSVMCQYVVIGKEVAETGTKHLQCYVYFENAKSFSKMKKLLPNQAHIEKAGGTPQDASNYCKKGEQPKDEWKALKHMGPQWGLNADFWEHGSLPQPSGTRNDLKEIREMLAQGKGMRDVIEVATSYQSMKSAELILKYKERKRNWKPKVIWLWGRSGIGKTRAVYEECPNIYRKSNNSGKWWDGYDAHENVLIDDVKDTSEEFYSMLLEILDRYDVRVQTKGATREFLAKTIYLTSLEDPRIMYRSFPEEGYELYRRIDEIRHVT</sequence>
<dbReference type="GO" id="GO:0046872">
    <property type="term" value="F:metal ion binding"/>
    <property type="evidence" value="ECO:0007669"/>
    <property type="project" value="UniProtKB-KW"/>
</dbReference>